<comment type="similarity">
    <text evidence="3 10">Belongs to the PTPA-type PPIase family.</text>
</comment>
<evidence type="ECO:0000256" key="5">
    <source>
        <dbReference type="ARBA" id="ARBA00022490"/>
    </source>
</evidence>
<dbReference type="InterPro" id="IPR043170">
    <property type="entry name" value="PTPA_C_lid"/>
</dbReference>
<evidence type="ECO:0000256" key="2">
    <source>
        <dbReference type="ARBA" id="ARBA00004496"/>
    </source>
</evidence>
<comment type="function">
    <text evidence="10">PPIases accelerate the folding of proteins. It catalyzes the cis-trans isomerization of proline imidic peptide bonds in oligopeptides.</text>
</comment>
<accession>A0ABM1BKF9</accession>
<keyword evidence="7 10" id="KW-0413">Isomerase</keyword>
<evidence type="ECO:0000256" key="9">
    <source>
        <dbReference type="ARBA" id="ARBA00044820"/>
    </source>
</evidence>
<comment type="subcellular location">
    <subcellularLocation>
        <location evidence="2 10">Cytoplasm</location>
    </subcellularLocation>
</comment>
<evidence type="ECO:0000313" key="11">
    <source>
        <dbReference type="Proteomes" id="UP000694941"/>
    </source>
</evidence>
<organism evidence="11 12">
    <name type="scientific">Limulus polyphemus</name>
    <name type="common">Atlantic horseshoe crab</name>
    <dbReference type="NCBI Taxonomy" id="6850"/>
    <lineage>
        <taxon>Eukaryota</taxon>
        <taxon>Metazoa</taxon>
        <taxon>Ecdysozoa</taxon>
        <taxon>Arthropoda</taxon>
        <taxon>Chelicerata</taxon>
        <taxon>Merostomata</taxon>
        <taxon>Xiphosura</taxon>
        <taxon>Limulidae</taxon>
        <taxon>Limulus</taxon>
    </lineage>
</organism>
<dbReference type="InterPro" id="IPR037218">
    <property type="entry name" value="PTPA_sf"/>
</dbReference>
<dbReference type="EC" id="5.2.1.8" evidence="4 10"/>
<dbReference type="RefSeq" id="XP_013783772.1">
    <property type="nucleotide sequence ID" value="XM_013928318.2"/>
</dbReference>
<evidence type="ECO:0000256" key="1">
    <source>
        <dbReference type="ARBA" id="ARBA00000971"/>
    </source>
</evidence>
<evidence type="ECO:0000256" key="10">
    <source>
        <dbReference type="RuleBase" id="RU361210"/>
    </source>
</evidence>
<dbReference type="InterPro" id="IPR004327">
    <property type="entry name" value="Phstyr_phstse_ac"/>
</dbReference>
<dbReference type="Pfam" id="PF03095">
    <property type="entry name" value="PTPA"/>
    <property type="match status" value="1"/>
</dbReference>
<comment type="catalytic activity">
    <reaction evidence="1 10">
        <text>[protein]-peptidylproline (omega=180) = [protein]-peptidylproline (omega=0)</text>
        <dbReference type="Rhea" id="RHEA:16237"/>
        <dbReference type="Rhea" id="RHEA-COMP:10747"/>
        <dbReference type="Rhea" id="RHEA-COMP:10748"/>
        <dbReference type="ChEBI" id="CHEBI:83833"/>
        <dbReference type="ChEBI" id="CHEBI:83834"/>
        <dbReference type="EC" id="5.2.1.8"/>
    </reaction>
</comment>
<dbReference type="SUPFAM" id="SSF140984">
    <property type="entry name" value="PTPA-like"/>
    <property type="match status" value="1"/>
</dbReference>
<evidence type="ECO:0000256" key="8">
    <source>
        <dbReference type="ARBA" id="ARBA00044786"/>
    </source>
</evidence>
<reference evidence="12 13" key="1">
    <citation type="submission" date="2025-05" db="UniProtKB">
        <authorList>
            <consortium name="RefSeq"/>
        </authorList>
    </citation>
    <scope>IDENTIFICATION</scope>
    <source>
        <tissue evidence="12 13">Muscle</tissue>
    </source>
</reference>
<keyword evidence="6 10" id="KW-0697">Rotamase</keyword>
<dbReference type="Proteomes" id="UP000694941">
    <property type="component" value="Unplaced"/>
</dbReference>
<dbReference type="CDD" id="cd04087">
    <property type="entry name" value="PTPA"/>
    <property type="match status" value="1"/>
</dbReference>
<evidence type="ECO:0000313" key="13">
    <source>
        <dbReference type="RefSeq" id="XP_022251870.1"/>
    </source>
</evidence>
<proteinExistence type="inferred from homology"/>
<dbReference type="PANTHER" id="PTHR10012">
    <property type="entry name" value="SERINE/THREONINE-PROTEIN PHOSPHATASE 2A REGULATORY SUBUNIT B"/>
    <property type="match status" value="1"/>
</dbReference>
<sequence>MASECNVQIEPECCSPKVFVKPKKEITSFDLMQTWNKSEAYNEYIGFIIAMNEAVRGKKLTDKCFVSPVTSALIELLNTLDGWIDKIPPIDQPQRFGNKAFRQWHQKLVDEAESLLKNAIPEQAYAAIIELSPYLIDSFGNPTRIDYGTGHEMAFAMFLCCLFKIGVMTKDDSEAVVNRIFDCYMKMVRKLQLTYRMEPAGSHGVWSLDDYQFIPFIWGSSQLIGHPRLEPKSFTNEETVEFYAKDYMFMSCIQFIYKVKSGPFAEHSNQLWNISGVPNWTKVNGGLLKMYKAEVLGKFPVVQHTFFGSILSFKQAKT</sequence>
<dbReference type="Gene3D" id="1.20.120.1150">
    <property type="match status" value="1"/>
</dbReference>
<keyword evidence="5 10" id="KW-0963">Cytoplasm</keyword>
<evidence type="ECO:0000256" key="3">
    <source>
        <dbReference type="ARBA" id="ARBA00011019"/>
    </source>
</evidence>
<evidence type="ECO:0000256" key="6">
    <source>
        <dbReference type="ARBA" id="ARBA00023110"/>
    </source>
</evidence>
<evidence type="ECO:0000313" key="12">
    <source>
        <dbReference type="RefSeq" id="XP_013783772.1"/>
    </source>
</evidence>
<dbReference type="PIRSF" id="PIRSF016325">
    <property type="entry name" value="Phstyr_phstse_ac"/>
    <property type="match status" value="1"/>
</dbReference>
<protein>
    <recommendedName>
        <fullName evidence="8 10">Serine/threonine-protein phosphatase 2A activator</fullName>
        <ecNumber evidence="4 10">5.2.1.8</ecNumber>
    </recommendedName>
    <alternativeName>
        <fullName evidence="9 10">Phosphotyrosyl phosphatase activator</fullName>
    </alternativeName>
</protein>
<dbReference type="RefSeq" id="XP_022251870.1">
    <property type="nucleotide sequence ID" value="XM_022396162.1"/>
</dbReference>
<dbReference type="GeneID" id="106467934"/>
<evidence type="ECO:0000256" key="7">
    <source>
        <dbReference type="ARBA" id="ARBA00023235"/>
    </source>
</evidence>
<gene>
    <name evidence="12 13" type="primary">LOC106467934</name>
</gene>
<dbReference type="PANTHER" id="PTHR10012:SF0">
    <property type="entry name" value="SERINE_THREONINE-PROTEIN PHOSPHATASE 2A ACTIVATOR"/>
    <property type="match status" value="1"/>
</dbReference>
<keyword evidence="11" id="KW-1185">Reference proteome</keyword>
<evidence type="ECO:0000256" key="4">
    <source>
        <dbReference type="ARBA" id="ARBA00013194"/>
    </source>
</evidence>
<name>A0ABM1BKF9_LIMPO</name>